<evidence type="ECO:0000313" key="3">
    <source>
        <dbReference type="EMBL" id="OUS45034.1"/>
    </source>
</evidence>
<evidence type="ECO:0000313" key="2">
    <source>
        <dbReference type="EMBL" id="CEG01831.1"/>
    </source>
</evidence>
<keyword evidence="1" id="KW-0812">Transmembrane</keyword>
<dbReference type="EMBL" id="KZ155793">
    <property type="protein sequence ID" value="OUS45034.1"/>
    <property type="molecule type" value="Genomic_DNA"/>
</dbReference>
<accession>A0A096PB64</accession>
<evidence type="ECO:0000256" key="1">
    <source>
        <dbReference type="SAM" id="Phobius"/>
    </source>
</evidence>
<accession>A0A454Y5P9</accession>
<dbReference type="EMBL" id="CAID01000015">
    <property type="protein sequence ID" value="CEG01831.1"/>
    <property type="molecule type" value="Genomic_DNA"/>
</dbReference>
<proteinExistence type="predicted"/>
<name>A0A096PB64_OSTTA</name>
<evidence type="ECO:0000313" key="4">
    <source>
        <dbReference type="Proteomes" id="UP000009170"/>
    </source>
</evidence>
<feature type="transmembrane region" description="Helical" evidence="1">
    <location>
        <begin position="16"/>
        <end position="34"/>
    </location>
</feature>
<reference evidence="2 4" key="1">
    <citation type="journal article" date="2006" name="Proc. Natl. Acad. Sci. U.S.A.">
        <title>Genome analysis of the smallest free-living eukaryote Ostreococcus tauri unveils many unique features.</title>
        <authorList>
            <person name="Derelle E."/>
            <person name="Ferraz C."/>
            <person name="Rombauts S."/>
            <person name="Rouze P."/>
            <person name="Worden A.Z."/>
            <person name="Robbens S."/>
            <person name="Partensky F."/>
            <person name="Degroeve S."/>
            <person name="Echeynie S."/>
            <person name="Cooke R."/>
            <person name="Saeys Y."/>
            <person name="Wuyts J."/>
            <person name="Jabbari K."/>
            <person name="Bowler C."/>
            <person name="Panaud O."/>
            <person name="Piegu B."/>
            <person name="Ball S.G."/>
            <person name="Ral J.-P."/>
            <person name="Bouget F.-Y."/>
            <person name="Piganeau G."/>
            <person name="De Baets B."/>
            <person name="Picard A."/>
            <person name="Delseny M."/>
            <person name="Demaille J."/>
            <person name="Van de Peer Y."/>
            <person name="Moreau H."/>
        </authorList>
    </citation>
    <scope>NUCLEOTIDE SEQUENCE [LARGE SCALE GENOMIC DNA]</scope>
    <source>
        <strain evidence="2 4">OTTH0595</strain>
    </source>
</reference>
<accession>A0A1Y5I9Y6</accession>
<dbReference type="OrthoDB" id="199366at2759"/>
<dbReference type="AlphaFoldDB" id="A0A096PB64"/>
<keyword evidence="1" id="KW-1133">Transmembrane helix</keyword>
<reference evidence="2" key="2">
    <citation type="journal article" date="2014" name="BMC Genomics">
        <title>An improved genome of the model marine alga Ostreococcus tauri unfolds by assessing Illumina de novo assemblies.</title>
        <authorList>
            <person name="Blanc-Mathieu R."/>
            <person name="Verhelst B."/>
            <person name="Derelle E."/>
            <person name="Rombauts S."/>
            <person name="Bouget F.Y."/>
            <person name="Carre I."/>
            <person name="Chateau A."/>
            <person name="Eyre-Walker A."/>
            <person name="Grimsley N."/>
            <person name="Moreau H."/>
            <person name="Piegu B."/>
            <person name="Rivals E."/>
            <person name="Schackwitz W."/>
            <person name="Van de Peer Y."/>
            <person name="Piganeau G."/>
        </authorList>
    </citation>
    <scope>NUCLEOTIDE SEQUENCE</scope>
    <source>
        <strain evidence="2">RCC4221</strain>
    </source>
</reference>
<protein>
    <submittedName>
        <fullName evidence="2">Unnamed product</fullName>
    </submittedName>
</protein>
<sequence>MPPPSWFHVAMHREPVVMWSLFLGALGMALPLVVPRDAFARASTRARNPPSAADVVAALRPGRA</sequence>
<organism evidence="2 4">
    <name type="scientific">Ostreococcus tauri</name>
    <name type="common">Marine green alga</name>
    <dbReference type="NCBI Taxonomy" id="70448"/>
    <lineage>
        <taxon>Eukaryota</taxon>
        <taxon>Viridiplantae</taxon>
        <taxon>Chlorophyta</taxon>
        <taxon>Mamiellophyceae</taxon>
        <taxon>Mamiellales</taxon>
        <taxon>Bathycoccaceae</taxon>
        <taxon>Ostreococcus</taxon>
    </lineage>
</organism>
<keyword evidence="1" id="KW-0472">Membrane</keyword>
<dbReference type="Proteomes" id="UP000009170">
    <property type="component" value="Unassembled WGS sequence"/>
</dbReference>
<dbReference type="Proteomes" id="UP000195557">
    <property type="component" value="Unassembled WGS sequence"/>
</dbReference>
<keyword evidence="4" id="KW-1185">Reference proteome</keyword>
<gene>
    <name evidence="3" type="ORF">BE221DRAFT_82111</name>
    <name evidence="2" type="ORF">OT_ostta15g02270</name>
</gene>
<dbReference type="InParanoid" id="A0A096PB64"/>
<reference evidence="3" key="3">
    <citation type="submission" date="2017-04" db="EMBL/GenBank/DDBJ databases">
        <title>Population genomics of picophytoplankton unveils novel chromosome hypervariability.</title>
        <authorList>
            <consortium name="DOE Joint Genome Institute"/>
            <person name="Blanc-Mathieu R."/>
            <person name="Krasovec M."/>
            <person name="Hebrard M."/>
            <person name="Yau S."/>
            <person name="Desgranges E."/>
            <person name="Martin J."/>
            <person name="Schackwitz W."/>
            <person name="Kuo A."/>
            <person name="Salin G."/>
            <person name="Donnadieu C."/>
            <person name="Desdevises Y."/>
            <person name="Sanchez-Ferandin S."/>
            <person name="Moreau H."/>
            <person name="Rivals E."/>
            <person name="Grigoriev I.V."/>
            <person name="Grimsley N."/>
            <person name="Eyre-Walker A."/>
            <person name="Piganeau G."/>
        </authorList>
    </citation>
    <scope>NUCLEOTIDE SEQUENCE [LARGE SCALE GENOMIC DNA]</scope>
    <source>
        <strain evidence="3">RCC 1115</strain>
    </source>
</reference>